<organism evidence="1 2">
    <name type="scientific">Silurus asotus</name>
    <name type="common">Amur catfish</name>
    <name type="synonym">Parasilurus asotus</name>
    <dbReference type="NCBI Taxonomy" id="30991"/>
    <lineage>
        <taxon>Eukaryota</taxon>
        <taxon>Metazoa</taxon>
        <taxon>Chordata</taxon>
        <taxon>Craniata</taxon>
        <taxon>Vertebrata</taxon>
        <taxon>Euteleostomi</taxon>
        <taxon>Actinopterygii</taxon>
        <taxon>Neopterygii</taxon>
        <taxon>Teleostei</taxon>
        <taxon>Ostariophysi</taxon>
        <taxon>Siluriformes</taxon>
        <taxon>Siluridae</taxon>
        <taxon>Silurus</taxon>
    </lineage>
</organism>
<dbReference type="EMBL" id="MU551552">
    <property type="protein sequence ID" value="KAI5625416.1"/>
    <property type="molecule type" value="Genomic_DNA"/>
</dbReference>
<comment type="caution">
    <text evidence="1">The sequence shown here is derived from an EMBL/GenBank/DDBJ whole genome shotgun (WGS) entry which is preliminary data.</text>
</comment>
<keyword evidence="2" id="KW-1185">Reference proteome</keyword>
<protein>
    <submittedName>
        <fullName evidence="1">Uncharacterized protein</fullName>
    </submittedName>
</protein>
<reference evidence="1" key="1">
    <citation type="submission" date="2018-07" db="EMBL/GenBank/DDBJ databases">
        <title>Comparative genomics of catfishes provides insights into carnivory and benthic adaptation.</title>
        <authorList>
            <person name="Zhang Y."/>
            <person name="Wang D."/>
            <person name="Peng Z."/>
            <person name="Zheng S."/>
            <person name="Shao F."/>
            <person name="Tao W."/>
        </authorList>
    </citation>
    <scope>NUCLEOTIDE SEQUENCE</scope>
    <source>
        <strain evidence="1">Chongqing</strain>
    </source>
</reference>
<sequence length="64" mass="7479">MQSKSSELDSLRLQGLIEGNKRWLEKQRKDTNVPLFTRYQAPPSTNGLVQLSLDENNQIRVHHY</sequence>
<gene>
    <name evidence="1" type="ORF">C0J50_14962</name>
</gene>
<proteinExistence type="predicted"/>
<accession>A0AAD5AZU3</accession>
<evidence type="ECO:0000313" key="2">
    <source>
        <dbReference type="Proteomes" id="UP001205998"/>
    </source>
</evidence>
<dbReference type="Proteomes" id="UP001205998">
    <property type="component" value="Unassembled WGS sequence"/>
</dbReference>
<name>A0AAD5AZU3_SILAS</name>
<evidence type="ECO:0000313" key="1">
    <source>
        <dbReference type="EMBL" id="KAI5625416.1"/>
    </source>
</evidence>
<dbReference type="AlphaFoldDB" id="A0AAD5AZU3"/>